<organism evidence="3 4">
    <name type="scientific">Neolewinella lacunae</name>
    <dbReference type="NCBI Taxonomy" id="1517758"/>
    <lineage>
        <taxon>Bacteria</taxon>
        <taxon>Pseudomonadati</taxon>
        <taxon>Bacteroidota</taxon>
        <taxon>Saprospiria</taxon>
        <taxon>Saprospirales</taxon>
        <taxon>Lewinellaceae</taxon>
        <taxon>Neolewinella</taxon>
    </lineage>
</organism>
<name>A0A923PLC3_9BACT</name>
<comment type="caution">
    <text evidence="3">The sequence shown here is derived from an EMBL/GenBank/DDBJ whole genome shotgun (WGS) entry which is preliminary data.</text>
</comment>
<evidence type="ECO:0000256" key="1">
    <source>
        <dbReference type="SAM" id="MobiDB-lite"/>
    </source>
</evidence>
<feature type="region of interest" description="Disordered" evidence="1">
    <location>
        <begin position="130"/>
        <end position="186"/>
    </location>
</feature>
<dbReference type="Proteomes" id="UP000650081">
    <property type="component" value="Unassembled WGS sequence"/>
</dbReference>
<sequence length="186" mass="21125">MRTLFFSLLLFFAATFTLSAQGAERPGRDKVQDRVEKMYGNLNLTDLQKQEIKALYQAERDQRKAEHKAFQAKVHALLTPEQLEQLKANQAAAMELRKAQGKPTREGMQERFSSLNLSEEQKAQIKTIMEEGRTGDRSPEARKARQAKIEAVLTPEQRAQLQEERKAAMETRRSQGGGRGPRGGQR</sequence>
<dbReference type="GO" id="GO:0051082">
    <property type="term" value="F:unfolded protein binding"/>
    <property type="evidence" value="ECO:0007669"/>
    <property type="project" value="TreeGrafter"/>
</dbReference>
<dbReference type="RefSeq" id="WP_187468213.1">
    <property type="nucleotide sequence ID" value="NZ_JACSIT010000151.1"/>
</dbReference>
<proteinExistence type="predicted"/>
<keyword evidence="2" id="KW-0732">Signal</keyword>
<keyword evidence="4" id="KW-1185">Reference proteome</keyword>
<dbReference type="EMBL" id="JACSIT010000151">
    <property type="protein sequence ID" value="MBC6996197.1"/>
    <property type="molecule type" value="Genomic_DNA"/>
</dbReference>
<dbReference type="InterPro" id="IPR052211">
    <property type="entry name" value="Cpx_auxiliary_protein"/>
</dbReference>
<accession>A0A923PLC3</accession>
<dbReference type="PANTHER" id="PTHR38102:SF1">
    <property type="entry name" value="PERIPLASMIC CHAPERONE SPY"/>
    <property type="match status" value="1"/>
</dbReference>
<feature type="compositionally biased region" description="Basic and acidic residues" evidence="1">
    <location>
        <begin position="130"/>
        <end position="143"/>
    </location>
</feature>
<evidence type="ECO:0000313" key="4">
    <source>
        <dbReference type="Proteomes" id="UP000650081"/>
    </source>
</evidence>
<gene>
    <name evidence="3" type="ORF">H9S92_18650</name>
</gene>
<protein>
    <submittedName>
        <fullName evidence="3">Uncharacterized protein</fullName>
    </submittedName>
</protein>
<evidence type="ECO:0000313" key="3">
    <source>
        <dbReference type="EMBL" id="MBC6996197.1"/>
    </source>
</evidence>
<dbReference type="GO" id="GO:0030288">
    <property type="term" value="C:outer membrane-bounded periplasmic space"/>
    <property type="evidence" value="ECO:0007669"/>
    <property type="project" value="TreeGrafter"/>
</dbReference>
<dbReference type="AlphaFoldDB" id="A0A923PLC3"/>
<dbReference type="PANTHER" id="PTHR38102">
    <property type="entry name" value="PERIPLASMIC CHAPERONE SPY"/>
    <property type="match status" value="1"/>
</dbReference>
<evidence type="ECO:0000256" key="2">
    <source>
        <dbReference type="SAM" id="SignalP"/>
    </source>
</evidence>
<feature type="signal peptide" evidence="2">
    <location>
        <begin position="1"/>
        <end position="22"/>
    </location>
</feature>
<feature type="compositionally biased region" description="Gly residues" evidence="1">
    <location>
        <begin position="175"/>
        <end position="186"/>
    </location>
</feature>
<dbReference type="Gene3D" id="1.20.120.1490">
    <property type="match status" value="2"/>
</dbReference>
<feature type="compositionally biased region" description="Basic and acidic residues" evidence="1">
    <location>
        <begin position="161"/>
        <end position="173"/>
    </location>
</feature>
<feature type="chain" id="PRO_5038070457" evidence="2">
    <location>
        <begin position="23"/>
        <end position="186"/>
    </location>
</feature>
<reference evidence="3" key="1">
    <citation type="submission" date="2020-08" db="EMBL/GenBank/DDBJ databases">
        <title>Lewinella bacteria from marine environments.</title>
        <authorList>
            <person name="Zhong Y."/>
        </authorList>
    </citation>
    <scope>NUCLEOTIDE SEQUENCE</scope>
    <source>
        <strain evidence="3">KCTC 42187</strain>
    </source>
</reference>